<accession>A0A166F1Q5</accession>
<dbReference type="RefSeq" id="WP_066970724.1">
    <property type="nucleotide sequence ID" value="NZ_LWMT01000035.1"/>
</dbReference>
<dbReference type="EMBL" id="LWMT01000035">
    <property type="protein sequence ID" value="KZX17230.1"/>
    <property type="molecule type" value="Genomic_DNA"/>
</dbReference>
<dbReference type="PATRIC" id="fig|55758.3.peg.293"/>
<evidence type="ECO:0000313" key="1">
    <source>
        <dbReference type="EMBL" id="KZX17230.1"/>
    </source>
</evidence>
<keyword evidence="2" id="KW-1185">Reference proteome</keyword>
<name>A0A166F1Q5_9EURY</name>
<comment type="caution">
    <text evidence="1">The sequence shown here is derived from an EMBL/GenBank/DDBJ whole genome shotgun (WGS) entry which is preliminary data.</text>
</comment>
<organism evidence="1 2">
    <name type="scientific">Methanobrevibacter filiformis</name>
    <dbReference type="NCBI Taxonomy" id="55758"/>
    <lineage>
        <taxon>Archaea</taxon>
        <taxon>Methanobacteriati</taxon>
        <taxon>Methanobacteriota</taxon>
        <taxon>Methanomada group</taxon>
        <taxon>Methanobacteria</taxon>
        <taxon>Methanobacteriales</taxon>
        <taxon>Methanobacteriaceae</taxon>
        <taxon>Methanobrevibacter</taxon>
    </lineage>
</organism>
<gene>
    <name evidence="1" type="ORF">MBFIL_02630</name>
</gene>
<reference evidence="1 2" key="1">
    <citation type="submission" date="2016-04" db="EMBL/GenBank/DDBJ databases">
        <title>Genome sequence of Methanobrevibacter filiformis DSM 11501.</title>
        <authorList>
            <person name="Poehlein A."/>
            <person name="Seedorf H."/>
            <person name="Daniel R."/>
        </authorList>
    </citation>
    <scope>NUCLEOTIDE SEQUENCE [LARGE SCALE GENOMIC DNA]</scope>
    <source>
        <strain evidence="1 2">DSM 11501</strain>
    </source>
</reference>
<protein>
    <submittedName>
        <fullName evidence="1">Uncharacterized protein</fullName>
    </submittedName>
</protein>
<proteinExistence type="predicted"/>
<evidence type="ECO:0000313" key="2">
    <source>
        <dbReference type="Proteomes" id="UP000077066"/>
    </source>
</evidence>
<dbReference type="Proteomes" id="UP000077066">
    <property type="component" value="Unassembled WGS sequence"/>
</dbReference>
<dbReference type="AlphaFoldDB" id="A0A166F1Q5"/>
<sequence>MNVKIYNTDGTKRVVIEEEILYLDNRVGPTYHQTLEEITGMTLKCRYIDNSDFKCECCGSDSFKIHDYGLRNLNKNQKIESTIYKCRKCGKTHQTPLEPFVDKNSNYTNKVQSLGIMVNYLSHLSLNNISLLNGIVNNAFPSRQSTLNYP</sequence>